<protein>
    <recommendedName>
        <fullName evidence="4">VPS9 domain-containing protein</fullName>
    </recommendedName>
</protein>
<feature type="compositionally biased region" description="Polar residues" evidence="1">
    <location>
        <begin position="546"/>
        <end position="564"/>
    </location>
</feature>
<reference evidence="2 3" key="1">
    <citation type="submission" date="2024-04" db="EMBL/GenBank/DDBJ databases">
        <title>Tritrichomonas musculus Genome.</title>
        <authorList>
            <person name="Alves-Ferreira E."/>
            <person name="Grigg M."/>
            <person name="Lorenzi H."/>
            <person name="Galac M."/>
        </authorList>
    </citation>
    <scope>NUCLEOTIDE SEQUENCE [LARGE SCALE GENOMIC DNA]</scope>
    <source>
        <strain evidence="2 3">EAF2021</strain>
    </source>
</reference>
<feature type="compositionally biased region" description="Polar residues" evidence="1">
    <location>
        <begin position="497"/>
        <end position="519"/>
    </location>
</feature>
<proteinExistence type="predicted"/>
<sequence length="760" mass="87170">MSFPEEVYNTLSSNSQMKKFLHIVKDNDANSYDYMVPIGKLTSYYNLTLLQTIKPTNHTPNCESLPKNNLMIYHKLRFIEYLIYEKRKKHRQKMIDFANNVLEFLIKWKKSDDGMIIHVNEEELKTYLVADPKSVVILLNKFNFYISLITPILNSLSTKENVQAELVYVLEDISKSLIKRTSYFPIHRLQDKFETLFLSPLLPFKETMDHFFNDFPPQDSQTYLQELFSFVLSVFSVIKVSQKPFDSTLVLLIIRLLFDRTYDRNVYLTNNGRDVLHELSNITVKEFTPPSDFSPKYSSDNTTIVQLFRNDKYFSEAVSELENIAFYTNPFDLLNCVDLSLAAIEKAATEYNNYQTMVFPFEVTFELFLAVVIASQIPNWENVSKMVNIYTPNVGLCPSFEFSKAKIAASLMQFLNMIDEINGEDVNDRKEKASDYLINVSNNCEKMEKETDLGILPISNENIVENRNPIDNKIENTTNLDSNDYTKEKYEIKVSITNDDNEATGNTYLNNSRDQIPEQNNEEKENLIDQPNQIQIDQSSIQTINADSNPNEKNSNQNANGNEGQILNYETPIIQVSNNDTNQTENDKTTQNPAECDNIITEEKTSCESTTINQIDTINTEKDEQEEIENNDINTNLSNESQKDSADQPESNIQALLSNQISDQIDSEISNHQNEESVQKVESNDPNQNEGKIESDTKVAQDETNDVVAADIETIQNQESISDDHIQIEKVDPEETREEEAESSIGDSLENPVHEDSSLN</sequence>
<dbReference type="EMBL" id="JAPFFF010000005">
    <property type="protein sequence ID" value="KAK8889930.1"/>
    <property type="molecule type" value="Genomic_DNA"/>
</dbReference>
<feature type="region of interest" description="Disordered" evidence="1">
    <location>
        <begin position="670"/>
        <end position="760"/>
    </location>
</feature>
<accession>A0ABR2KFP5</accession>
<feature type="region of interest" description="Disordered" evidence="1">
    <location>
        <begin position="544"/>
        <end position="564"/>
    </location>
</feature>
<feature type="compositionally biased region" description="Basic and acidic residues" evidence="1">
    <location>
        <begin position="691"/>
        <end position="701"/>
    </location>
</feature>
<evidence type="ECO:0000313" key="2">
    <source>
        <dbReference type="EMBL" id="KAK8889930.1"/>
    </source>
</evidence>
<name>A0ABR2KFP5_9EUKA</name>
<feature type="region of interest" description="Disordered" evidence="1">
    <location>
        <begin position="497"/>
        <end position="523"/>
    </location>
</feature>
<dbReference type="Proteomes" id="UP001470230">
    <property type="component" value="Unassembled WGS sequence"/>
</dbReference>
<evidence type="ECO:0000313" key="3">
    <source>
        <dbReference type="Proteomes" id="UP001470230"/>
    </source>
</evidence>
<feature type="compositionally biased region" description="Basic and acidic residues" evidence="1">
    <location>
        <begin position="722"/>
        <end position="734"/>
    </location>
</feature>
<evidence type="ECO:0000256" key="1">
    <source>
        <dbReference type="SAM" id="MobiDB-lite"/>
    </source>
</evidence>
<gene>
    <name evidence="2" type="ORF">M9Y10_034686</name>
</gene>
<evidence type="ECO:0008006" key="4">
    <source>
        <dbReference type="Google" id="ProtNLM"/>
    </source>
</evidence>
<comment type="caution">
    <text evidence="2">The sequence shown here is derived from an EMBL/GenBank/DDBJ whole genome shotgun (WGS) entry which is preliminary data.</text>
</comment>
<keyword evidence="3" id="KW-1185">Reference proteome</keyword>
<feature type="compositionally biased region" description="Basic and acidic residues" evidence="1">
    <location>
        <begin position="673"/>
        <end position="683"/>
    </location>
</feature>
<feature type="region of interest" description="Disordered" evidence="1">
    <location>
        <begin position="617"/>
        <end position="650"/>
    </location>
</feature>
<organism evidence="2 3">
    <name type="scientific">Tritrichomonas musculus</name>
    <dbReference type="NCBI Taxonomy" id="1915356"/>
    <lineage>
        <taxon>Eukaryota</taxon>
        <taxon>Metamonada</taxon>
        <taxon>Parabasalia</taxon>
        <taxon>Tritrichomonadida</taxon>
        <taxon>Tritrichomonadidae</taxon>
        <taxon>Tritrichomonas</taxon>
    </lineage>
</organism>